<protein>
    <submittedName>
        <fullName evidence="4">Uncharacterized conserved protein, DUF58 family, contains vWF domain</fullName>
    </submittedName>
</protein>
<keyword evidence="7" id="KW-1185">Reference proteome</keyword>
<dbReference type="PANTHER" id="PTHR34351:SF2">
    <property type="entry name" value="DUF58 DOMAIN-CONTAINING PROTEIN"/>
    <property type="match status" value="1"/>
</dbReference>
<dbReference type="STRING" id="277988.SAMN05216170_2183"/>
<name>A0A0Q2RGZ5_9EURY</name>
<dbReference type="EMBL" id="CP015105">
    <property type="protein sequence ID" value="ASJ13267.1"/>
    <property type="molecule type" value="Genomic_DNA"/>
</dbReference>
<evidence type="ECO:0000259" key="1">
    <source>
        <dbReference type="Pfam" id="PF01882"/>
    </source>
</evidence>
<proteinExistence type="predicted"/>
<evidence type="ECO:0000313" key="7">
    <source>
        <dbReference type="Proteomes" id="UP000250136"/>
    </source>
</evidence>
<dbReference type="PANTHER" id="PTHR34351">
    <property type="entry name" value="SLR1927 PROTEIN-RELATED"/>
    <property type="match status" value="1"/>
</dbReference>
<evidence type="ECO:0000313" key="3">
    <source>
        <dbReference type="EMBL" id="KQH83318.1"/>
    </source>
</evidence>
<gene>
    <name evidence="2" type="ORF">A3L14_10405</name>
    <name evidence="3" type="ORF">AMR53_01205</name>
    <name evidence="4" type="ORF">SAMN05216170_2183</name>
</gene>
<dbReference type="AlphaFoldDB" id="A0A0Q2RGZ5"/>
<dbReference type="Proteomes" id="UP000182125">
    <property type="component" value="Unassembled WGS sequence"/>
</dbReference>
<accession>A0A0Q2RGZ5</accession>
<sequence>MRKSLTGYILWALLLGTAFLSPGMIGLAIVPLSLLALAMLVDPPREVRVKRRLSRREIRLGEEVEIRVEVTVEKGLGLVVVRDPLPKNVALTLGNNVGVFFKGLKPLKAEYTYRIRPMLRGVYTLPRSEVTTRNPLGTRYIWGLYGEELGLRAVPKVIRAVPIAETRRKAKISVPETSFSIRGPISTDFKEIRDYQTGDPMKLINWKATARTGRVLVNEFEREGKKTVLFIVDAREAMKIGIESESPYEHAMNLVASMAHRFLRKDYHVGLYLLGARKFLPPATGPRQLHTMVRTMMDFERVQAEEESFADAVERLKRILVQYTPLVIYVSNVLDRTAGETKKGVLTVMAVHRGKSRPVVVDISVYPTLDPKTGTLIEMEKRAITSELEGTGAYVVRWVPGREDIGEVLSKLLGEIR</sequence>
<dbReference type="PATRIC" id="fig|277988.4.peg.259"/>
<organism evidence="3 5">
    <name type="scientific">Thermococcus thioreducens</name>
    <dbReference type="NCBI Taxonomy" id="277988"/>
    <lineage>
        <taxon>Archaea</taxon>
        <taxon>Methanobacteriati</taxon>
        <taxon>Methanobacteriota</taxon>
        <taxon>Thermococci</taxon>
        <taxon>Thermococcales</taxon>
        <taxon>Thermococcaceae</taxon>
        <taxon>Thermococcus</taxon>
    </lineage>
</organism>
<dbReference type="KEGG" id="ttd:A3L14_10405"/>
<dbReference type="Proteomes" id="UP000250136">
    <property type="component" value="Chromosome"/>
</dbReference>
<evidence type="ECO:0000313" key="2">
    <source>
        <dbReference type="EMBL" id="ASJ13267.1"/>
    </source>
</evidence>
<dbReference type="EMBL" id="LIXN01000002">
    <property type="protein sequence ID" value="KQH83318.1"/>
    <property type="molecule type" value="Genomic_DNA"/>
</dbReference>
<dbReference type="OrthoDB" id="31512at2157"/>
<reference evidence="4 6" key="3">
    <citation type="submission" date="2016-10" db="EMBL/GenBank/DDBJ databases">
        <authorList>
            <person name="de Groot N.N."/>
        </authorList>
    </citation>
    <scope>NUCLEOTIDE SEQUENCE [LARGE SCALE GENOMIC DNA]</scope>
    <source>
        <strain evidence="4 6">OGL-20</strain>
    </source>
</reference>
<feature type="domain" description="DUF58" evidence="1">
    <location>
        <begin position="191"/>
        <end position="344"/>
    </location>
</feature>
<evidence type="ECO:0000313" key="4">
    <source>
        <dbReference type="EMBL" id="SEW21796.1"/>
    </source>
</evidence>
<reference evidence="2 7" key="2">
    <citation type="submission" date="2016-04" db="EMBL/GenBank/DDBJ databases">
        <title>Complete genome sequence of Thermococcus thioreducens type strain OGL-20P.</title>
        <authorList>
            <person name="Oger P.M."/>
        </authorList>
    </citation>
    <scope>NUCLEOTIDE SEQUENCE [LARGE SCALE GENOMIC DNA]</scope>
    <source>
        <strain evidence="2 7">OGL-20P</strain>
    </source>
</reference>
<dbReference type="Pfam" id="PF01882">
    <property type="entry name" value="DUF58"/>
    <property type="match status" value="1"/>
</dbReference>
<dbReference type="Proteomes" id="UP000051862">
    <property type="component" value="Unassembled WGS sequence"/>
</dbReference>
<evidence type="ECO:0000313" key="5">
    <source>
        <dbReference type="Proteomes" id="UP000051862"/>
    </source>
</evidence>
<reference evidence="3 5" key="1">
    <citation type="submission" date="2015-08" db="EMBL/GenBank/DDBJ databases">
        <title>Thermococcus thioreducens DSM 14981 genome sequencing.</title>
        <authorList>
            <person name="Hong S.-J."/>
            <person name="Kim M.-C."/>
            <person name="Shin J.-H."/>
        </authorList>
    </citation>
    <scope>NUCLEOTIDE SEQUENCE [LARGE SCALE GENOMIC DNA]</scope>
    <source>
        <strain evidence="3 5">DSM 14981</strain>
    </source>
</reference>
<dbReference type="InterPro" id="IPR002881">
    <property type="entry name" value="DUF58"/>
</dbReference>
<dbReference type="EMBL" id="FOIW01000003">
    <property type="protein sequence ID" value="SEW21796.1"/>
    <property type="molecule type" value="Genomic_DNA"/>
</dbReference>
<dbReference type="RefSeq" id="WP_055428527.1">
    <property type="nucleotide sequence ID" value="NZ_CP015105.1"/>
</dbReference>
<dbReference type="GeneID" id="33334841"/>
<evidence type="ECO:0000313" key="6">
    <source>
        <dbReference type="Proteomes" id="UP000182125"/>
    </source>
</evidence>